<name>A0A2J8A6U5_9CHLO</name>
<accession>A0A2J8A6U5</accession>
<protein>
    <submittedName>
        <fullName evidence="1">Uncharacterized protein</fullName>
    </submittedName>
</protein>
<dbReference type="AlphaFoldDB" id="A0A2J8A6U5"/>
<dbReference type="Proteomes" id="UP000236333">
    <property type="component" value="Unassembled WGS sequence"/>
</dbReference>
<gene>
    <name evidence="1" type="ORF">TSOC_005205</name>
</gene>
<sequence length="210" mass="23807">MPHWEPLLDAVQNPDAVLAAAGICDDDNSMCYCPPETKFGRREAPAGSPPGSPPLQRGRPMYWCQPSSDKEGNKVMWGAVKYEDLYGDNGWCNADVPNFMCPCRWGRGAGGWVSADQLDKKPWLKPAITPPVAAEDPPTSSPQRKRPYIYVYDVKPDYSTDMLQYRIERSHCNYRQFEHANASQWIGYNAYALESVLHEIFLSSEHRTFE</sequence>
<evidence type="ECO:0000313" key="1">
    <source>
        <dbReference type="EMBL" id="PNH08225.1"/>
    </source>
</evidence>
<reference evidence="1 2" key="1">
    <citation type="journal article" date="2017" name="Mol. Biol. Evol.">
        <title>The 4-celled Tetrabaena socialis nuclear genome reveals the essential components for genetic control of cell number at the origin of multicellularity in the volvocine lineage.</title>
        <authorList>
            <person name="Featherston J."/>
            <person name="Arakaki Y."/>
            <person name="Hanschen E.R."/>
            <person name="Ferris P.J."/>
            <person name="Michod R.E."/>
            <person name="Olson B.J.S.C."/>
            <person name="Nozaki H."/>
            <person name="Durand P.M."/>
        </authorList>
    </citation>
    <scope>NUCLEOTIDE SEQUENCE [LARGE SCALE GENOMIC DNA]</scope>
    <source>
        <strain evidence="1 2">NIES-571</strain>
    </source>
</reference>
<keyword evidence="2" id="KW-1185">Reference proteome</keyword>
<comment type="caution">
    <text evidence="1">The sequence shown here is derived from an EMBL/GenBank/DDBJ whole genome shotgun (WGS) entry which is preliminary data.</text>
</comment>
<organism evidence="1 2">
    <name type="scientific">Tetrabaena socialis</name>
    <dbReference type="NCBI Taxonomy" id="47790"/>
    <lineage>
        <taxon>Eukaryota</taxon>
        <taxon>Viridiplantae</taxon>
        <taxon>Chlorophyta</taxon>
        <taxon>core chlorophytes</taxon>
        <taxon>Chlorophyceae</taxon>
        <taxon>CS clade</taxon>
        <taxon>Chlamydomonadales</taxon>
        <taxon>Tetrabaenaceae</taxon>
        <taxon>Tetrabaena</taxon>
    </lineage>
</organism>
<proteinExistence type="predicted"/>
<dbReference type="EMBL" id="PGGS01000139">
    <property type="protein sequence ID" value="PNH08225.1"/>
    <property type="molecule type" value="Genomic_DNA"/>
</dbReference>
<evidence type="ECO:0000313" key="2">
    <source>
        <dbReference type="Proteomes" id="UP000236333"/>
    </source>
</evidence>